<protein>
    <submittedName>
        <fullName evidence="1">Uncharacterized protein</fullName>
    </submittedName>
</protein>
<evidence type="ECO:0000313" key="1">
    <source>
        <dbReference type="EMBL" id="JAH91428.1"/>
    </source>
</evidence>
<dbReference type="EMBL" id="GBXM01017149">
    <property type="protein sequence ID" value="JAH91428.1"/>
    <property type="molecule type" value="Transcribed_RNA"/>
</dbReference>
<reference evidence="1" key="2">
    <citation type="journal article" date="2015" name="Fish Shellfish Immunol.">
        <title>Early steps in the European eel (Anguilla anguilla)-Vibrio vulnificus interaction in the gills: Role of the RtxA13 toxin.</title>
        <authorList>
            <person name="Callol A."/>
            <person name="Pajuelo D."/>
            <person name="Ebbesson L."/>
            <person name="Teles M."/>
            <person name="MacKenzie S."/>
            <person name="Amaro C."/>
        </authorList>
    </citation>
    <scope>NUCLEOTIDE SEQUENCE</scope>
</reference>
<reference evidence="1" key="1">
    <citation type="submission" date="2014-11" db="EMBL/GenBank/DDBJ databases">
        <authorList>
            <person name="Amaro Gonzalez C."/>
        </authorList>
    </citation>
    <scope>NUCLEOTIDE SEQUENCE</scope>
</reference>
<dbReference type="AlphaFoldDB" id="A0A0E9WPM9"/>
<sequence length="65" mass="6813">MAGLIVHESDGVWEEAVPVSVGSRVQCSVAPPVGEELKDVVARMQGVNNDLPCPLPCSGVVEILE</sequence>
<name>A0A0E9WPM9_ANGAN</name>
<accession>A0A0E9WPM9</accession>
<organism evidence="1">
    <name type="scientific">Anguilla anguilla</name>
    <name type="common">European freshwater eel</name>
    <name type="synonym">Muraena anguilla</name>
    <dbReference type="NCBI Taxonomy" id="7936"/>
    <lineage>
        <taxon>Eukaryota</taxon>
        <taxon>Metazoa</taxon>
        <taxon>Chordata</taxon>
        <taxon>Craniata</taxon>
        <taxon>Vertebrata</taxon>
        <taxon>Euteleostomi</taxon>
        <taxon>Actinopterygii</taxon>
        <taxon>Neopterygii</taxon>
        <taxon>Teleostei</taxon>
        <taxon>Anguilliformes</taxon>
        <taxon>Anguillidae</taxon>
        <taxon>Anguilla</taxon>
    </lineage>
</organism>
<proteinExistence type="predicted"/>